<name>Q0YSQ9_9CHLB</name>
<dbReference type="Proteomes" id="UP000004162">
    <property type="component" value="Unassembled WGS sequence"/>
</dbReference>
<proteinExistence type="predicted"/>
<keyword evidence="2" id="KW-1185">Reference proteome</keyword>
<dbReference type="CDD" id="cd09736">
    <property type="entry name" value="Csy2_I-F"/>
    <property type="match status" value="1"/>
</dbReference>
<reference evidence="1 2" key="2">
    <citation type="submission" date="2006-07" db="EMBL/GenBank/DDBJ databases">
        <title>Sequencing of the draft genome and assembly of Chlorobium ferroxidans DSM 13031.</title>
        <authorList>
            <consortium name="US DOE Joint Genome Institute (JGI-PGF)"/>
            <person name="Copeland A."/>
            <person name="Lucas S."/>
            <person name="Lapidus A."/>
            <person name="Barry K."/>
            <person name="Glavina del Rio T."/>
            <person name="Dalin E."/>
            <person name="Tice H."/>
            <person name="Bruce D."/>
            <person name="Pitluck S."/>
            <person name="Richardson P."/>
        </authorList>
    </citation>
    <scope>NUCLEOTIDE SEQUENCE [LARGE SCALE GENOMIC DNA]</scope>
    <source>
        <strain evidence="1 2">DSM 13031</strain>
    </source>
</reference>
<dbReference type="EMBL" id="AASE01000005">
    <property type="protein sequence ID" value="EAT59334.1"/>
    <property type="molecule type" value="Genomic_DNA"/>
</dbReference>
<dbReference type="InterPro" id="IPR013398">
    <property type="entry name" value="CRISPR-assoc_prot_Csy2"/>
</dbReference>
<dbReference type="AlphaFoldDB" id="Q0YSQ9"/>
<dbReference type="NCBIfam" id="TIGR02565">
    <property type="entry name" value="cas_Csy2"/>
    <property type="match status" value="1"/>
</dbReference>
<reference evidence="1 2" key="1">
    <citation type="submission" date="2006-07" db="EMBL/GenBank/DDBJ databases">
        <title>Annotation of the draft genome assembly of Chlorobium ferroxidans DSM 13031.</title>
        <authorList>
            <consortium name="US DOE Joint Genome Institute (JGI-ORNL)"/>
            <person name="Larimer F."/>
            <person name="Land M."/>
            <person name="Hauser L."/>
        </authorList>
    </citation>
    <scope>NUCLEOTIDE SEQUENCE [LARGE SCALE GENOMIC DNA]</scope>
    <source>
        <strain evidence="1 2">DSM 13031</strain>
    </source>
</reference>
<sequence>MNQNPDALLVLPWLRVQNANCISSPLTWGFPAMSAILGFVHSLERKLKPRYTDLGFSGVAVICHRFEPQIYSPDRGDKVFRLTRNPLNEKGESPSFAEEGRAHITISLLIQVKSENYSNNLNLSQKEEMAEEILKTAQGLRLAGGSILSPFTKKSKVRLSDWDVIGDALKAELRRLLPGFLLTSREDLLSERTTELQTLDPEATSLDALLDFSSLNYEPISTEPDADVVEWQVRKKPGWIVPIPVGYRSISTCYGAGEVLNARDTETPFSFVECIFSLGQWISPHRLTDAGKIFWKHEADVEKGLYRCICS</sequence>
<organism evidence="1 2">
    <name type="scientific">Chlorobium ferrooxidans DSM 13031</name>
    <dbReference type="NCBI Taxonomy" id="377431"/>
    <lineage>
        <taxon>Bacteria</taxon>
        <taxon>Pseudomonadati</taxon>
        <taxon>Chlorobiota</taxon>
        <taxon>Chlorobiia</taxon>
        <taxon>Chlorobiales</taxon>
        <taxon>Chlorobiaceae</taxon>
        <taxon>Chlorobium/Pelodictyon group</taxon>
        <taxon>Chlorobium</taxon>
    </lineage>
</organism>
<comment type="caution">
    <text evidence="1">The sequence shown here is derived from an EMBL/GenBank/DDBJ whole genome shotgun (WGS) entry which is preliminary data.</text>
</comment>
<evidence type="ECO:0000313" key="1">
    <source>
        <dbReference type="EMBL" id="EAT59334.1"/>
    </source>
</evidence>
<accession>Q0YSQ9</accession>
<evidence type="ECO:0000313" key="2">
    <source>
        <dbReference type="Proteomes" id="UP000004162"/>
    </source>
</evidence>
<gene>
    <name evidence="1" type="ORF">CferDRAFT_1482</name>
</gene>
<evidence type="ECO:0008006" key="3">
    <source>
        <dbReference type="Google" id="ProtNLM"/>
    </source>
</evidence>
<dbReference type="Pfam" id="PF09614">
    <property type="entry name" value="Cas_Csy2"/>
    <property type="match status" value="1"/>
</dbReference>
<protein>
    <recommendedName>
        <fullName evidence="3">CRISPR-associated protein, Csy2 family</fullName>
    </recommendedName>
</protein>